<dbReference type="RefSeq" id="WP_004009845.1">
    <property type="nucleotide sequence ID" value="NZ_CAMUDJ010000002.1"/>
</dbReference>
<sequence>MADEKRNNRDEISTDAQNPMDKPGWVEIDGERFWHCPRLFTAEQHQTLPWTLADRVRRLPNAKLLDRKTELGGWRSMTAVEFNEDVHSVARGLIGMGLQPGDRFSIMGHTSYDWMLLEYAGFCAGLVVVPIYETDSAEQIAWILEDADPALVVCETNAMRELVSSKRDCGRSLKHVLCLEDSAVVRIKKAGMDVPDFQVDELSRAVTIDDIATIIYTSGTAGKPKGVELTHGNWIELLANGMRWMPEVAGYPSSRLLVFLPLAHVLAQYLQFLQLWGAGTLGHAPNIRNLITDLQEFAPSYAMVVPRVLEKIYNTAQVQARAHRISRILFSRSVKVAEAYSRALDTPEGPNRRLRAKRLVYCQLVYRRILSLFGPNLKFVICGGAPLSEELGHFFRGIGMPVLEGYGLTETCAPLCFNNLRTNRIGTVGPAVAATDLKISPTGELLAKSPAIFHRYHNNPEQTAAAFENGWFKTGDLATIDQDGFVRITGRAKDIIVTAGGKNVAPSVLEDPLRQYALINEVVVVGEGMPFVSALITLDADMLPTWLKNHGMPTMDPLTASKNPQVLQAISRAVERVNARVSRAESIRKFKVLPTAFTVENGLLTPSMKVKRKQVAEAFAAEIEELYADKLVK</sequence>
<evidence type="ECO:0000313" key="5">
    <source>
        <dbReference type="EMBL" id="SQB64240.1"/>
    </source>
</evidence>
<dbReference type="InterPro" id="IPR042099">
    <property type="entry name" value="ANL_N_sf"/>
</dbReference>
<evidence type="ECO:0000256" key="1">
    <source>
        <dbReference type="ARBA" id="ARBA00022741"/>
    </source>
</evidence>
<feature type="compositionally biased region" description="Basic and acidic residues" evidence="3">
    <location>
        <begin position="1"/>
        <end position="12"/>
    </location>
</feature>
<dbReference type="Proteomes" id="UP000250245">
    <property type="component" value="Unassembled WGS sequence"/>
</dbReference>
<dbReference type="EC" id="6.2.1.3" evidence="5"/>
<evidence type="ECO:0000259" key="4">
    <source>
        <dbReference type="Pfam" id="PF00501"/>
    </source>
</evidence>
<keyword evidence="5" id="KW-0436">Ligase</keyword>
<dbReference type="SUPFAM" id="SSF56801">
    <property type="entry name" value="Acetyl-CoA synthetase-like"/>
    <property type="match status" value="1"/>
</dbReference>
<keyword evidence="2" id="KW-0067">ATP-binding</keyword>
<proteinExistence type="predicted"/>
<dbReference type="EMBL" id="UASJ01000001">
    <property type="protein sequence ID" value="SQB64240.1"/>
    <property type="molecule type" value="Genomic_DNA"/>
</dbReference>
<dbReference type="AlphaFoldDB" id="A0A2X3ARH7"/>
<keyword evidence="1" id="KW-0547">Nucleotide-binding</keyword>
<evidence type="ECO:0000256" key="2">
    <source>
        <dbReference type="ARBA" id="ARBA00022840"/>
    </source>
</evidence>
<dbReference type="GO" id="GO:0005524">
    <property type="term" value="F:ATP binding"/>
    <property type="evidence" value="ECO:0007669"/>
    <property type="project" value="UniProtKB-KW"/>
</dbReference>
<dbReference type="GeneID" id="55564283"/>
<evidence type="ECO:0000313" key="6">
    <source>
        <dbReference type="Proteomes" id="UP000250245"/>
    </source>
</evidence>
<dbReference type="OMA" id="IWHSYER"/>
<reference evidence="5 6" key="1">
    <citation type="submission" date="2018-06" db="EMBL/GenBank/DDBJ databases">
        <authorList>
            <consortium name="Pathogen Informatics"/>
            <person name="Doyle S."/>
        </authorList>
    </citation>
    <scope>NUCLEOTIDE SEQUENCE [LARGE SCALE GENOMIC DNA]</scope>
    <source>
        <strain evidence="5 6">NCTC11820</strain>
    </source>
</reference>
<evidence type="ECO:0000256" key="3">
    <source>
        <dbReference type="SAM" id="MobiDB-lite"/>
    </source>
</evidence>
<dbReference type="PANTHER" id="PTHR43272:SF33">
    <property type="entry name" value="AMP-BINDING DOMAIN-CONTAINING PROTEIN-RELATED"/>
    <property type="match status" value="1"/>
</dbReference>
<gene>
    <name evidence="5" type="ORF">NCTC11820_00574</name>
</gene>
<dbReference type="InterPro" id="IPR000873">
    <property type="entry name" value="AMP-dep_synth/lig_dom"/>
</dbReference>
<dbReference type="GO" id="GO:0016020">
    <property type="term" value="C:membrane"/>
    <property type="evidence" value="ECO:0007669"/>
    <property type="project" value="TreeGrafter"/>
</dbReference>
<dbReference type="Pfam" id="PF00501">
    <property type="entry name" value="AMP-binding"/>
    <property type="match status" value="1"/>
</dbReference>
<dbReference type="GO" id="GO:0004467">
    <property type="term" value="F:long-chain fatty acid-CoA ligase activity"/>
    <property type="evidence" value="ECO:0007669"/>
    <property type="project" value="UniProtKB-EC"/>
</dbReference>
<name>A0A2X3ARH7_9ACTO</name>
<dbReference type="PANTHER" id="PTHR43272">
    <property type="entry name" value="LONG-CHAIN-FATTY-ACID--COA LIGASE"/>
    <property type="match status" value="1"/>
</dbReference>
<dbReference type="CDD" id="cd05907">
    <property type="entry name" value="VL_LC_FACS_like"/>
    <property type="match status" value="1"/>
</dbReference>
<organism evidence="5 6">
    <name type="scientific">Mobiluncus curtisii</name>
    <dbReference type="NCBI Taxonomy" id="2051"/>
    <lineage>
        <taxon>Bacteria</taxon>
        <taxon>Bacillati</taxon>
        <taxon>Actinomycetota</taxon>
        <taxon>Actinomycetes</taxon>
        <taxon>Actinomycetales</taxon>
        <taxon>Actinomycetaceae</taxon>
        <taxon>Mobiluncus</taxon>
    </lineage>
</organism>
<dbReference type="Pfam" id="PF23562">
    <property type="entry name" value="AMP-binding_C_3"/>
    <property type="match status" value="1"/>
</dbReference>
<dbReference type="Gene3D" id="3.40.50.12780">
    <property type="entry name" value="N-terminal domain of ligase-like"/>
    <property type="match status" value="1"/>
</dbReference>
<protein>
    <submittedName>
        <fullName evidence="5">Long-chain-fatty-acid--CoA ligase FadD15</fullName>
        <ecNumber evidence="5">6.2.1.3</ecNumber>
    </submittedName>
</protein>
<accession>A0A2X3ARH7</accession>
<feature type="region of interest" description="Disordered" evidence="3">
    <location>
        <begin position="1"/>
        <end position="23"/>
    </location>
</feature>
<feature type="domain" description="AMP-dependent synthetase/ligase" evidence="4">
    <location>
        <begin position="56"/>
        <end position="456"/>
    </location>
</feature>